<reference evidence="1" key="1">
    <citation type="submission" date="2021-01" db="EMBL/GenBank/DDBJ databases">
        <title>Marivirga aurantiaca sp. nov., isolated from intertidal surface sediments.</title>
        <authorList>
            <person name="Zhang M."/>
        </authorList>
    </citation>
    <scope>NUCLEOTIDE SEQUENCE</scope>
    <source>
        <strain evidence="1">S37H4</strain>
    </source>
</reference>
<dbReference type="Proteomes" id="UP000611723">
    <property type="component" value="Unassembled WGS sequence"/>
</dbReference>
<sequence>MRFTKEDFLRKAKKVHGNQYDYSKVDFKSVQTRVIIICNQHGEFELRPRAHYADKRGCPDCDTSGKSGFSNKNSWALDRPKFFYVVKLHKGTEEFLKIGLTVDDISSRALKGFYPYQYKMLFNEKIVGGLKEETQLKKMFENESYIPRYKFKGYTECFVMEIEKQLMEAVKESIK</sequence>
<evidence type="ECO:0008006" key="3">
    <source>
        <dbReference type="Google" id="ProtNLM"/>
    </source>
</evidence>
<dbReference type="EMBL" id="JAEQBW010000003">
    <property type="protein sequence ID" value="MBK6265342.1"/>
    <property type="molecule type" value="Genomic_DNA"/>
</dbReference>
<proteinExistence type="predicted"/>
<name>A0A934WYR7_9BACT</name>
<organism evidence="1 2">
    <name type="scientific">Marivirga aurantiaca</name>
    <dbReference type="NCBI Taxonomy" id="2802615"/>
    <lineage>
        <taxon>Bacteria</taxon>
        <taxon>Pseudomonadati</taxon>
        <taxon>Bacteroidota</taxon>
        <taxon>Cytophagia</taxon>
        <taxon>Cytophagales</taxon>
        <taxon>Marivirgaceae</taxon>
        <taxon>Marivirga</taxon>
    </lineage>
</organism>
<evidence type="ECO:0000313" key="2">
    <source>
        <dbReference type="Proteomes" id="UP000611723"/>
    </source>
</evidence>
<dbReference type="RefSeq" id="WP_201431008.1">
    <property type="nucleotide sequence ID" value="NZ_JAEQBW010000003.1"/>
</dbReference>
<comment type="caution">
    <text evidence="1">The sequence shown here is derived from an EMBL/GenBank/DDBJ whole genome shotgun (WGS) entry which is preliminary data.</text>
</comment>
<evidence type="ECO:0000313" key="1">
    <source>
        <dbReference type="EMBL" id="MBK6265342.1"/>
    </source>
</evidence>
<keyword evidence="2" id="KW-1185">Reference proteome</keyword>
<dbReference type="AlphaFoldDB" id="A0A934WYR7"/>
<gene>
    <name evidence="1" type="ORF">JKA74_09850</name>
</gene>
<accession>A0A934WYR7</accession>
<protein>
    <recommendedName>
        <fullName evidence="3">GIY-YIG nuclease family protein</fullName>
    </recommendedName>
</protein>